<name>A0A844CXC3_9BURK</name>
<proteinExistence type="predicted"/>
<dbReference type="AlphaFoldDB" id="A0A844CXC3"/>
<organism evidence="1 2">
    <name type="scientific">Duganella aquatilis</name>
    <dbReference type="NCBI Taxonomy" id="2666082"/>
    <lineage>
        <taxon>Bacteria</taxon>
        <taxon>Pseudomonadati</taxon>
        <taxon>Pseudomonadota</taxon>
        <taxon>Betaproteobacteria</taxon>
        <taxon>Burkholderiales</taxon>
        <taxon>Oxalobacteraceae</taxon>
        <taxon>Telluria group</taxon>
        <taxon>Duganella</taxon>
    </lineage>
</organism>
<evidence type="ECO:0000313" key="2">
    <source>
        <dbReference type="Proteomes" id="UP000439986"/>
    </source>
</evidence>
<dbReference type="EMBL" id="WKJL01000010">
    <property type="protein sequence ID" value="MRW85447.1"/>
    <property type="molecule type" value="Genomic_DNA"/>
</dbReference>
<dbReference type="Proteomes" id="UP000439986">
    <property type="component" value="Unassembled WGS sequence"/>
</dbReference>
<dbReference type="RefSeq" id="WP_154358521.1">
    <property type="nucleotide sequence ID" value="NZ_WKJL01000010.1"/>
</dbReference>
<accession>A0A844CXC3</accession>
<evidence type="ECO:0000313" key="1">
    <source>
        <dbReference type="EMBL" id="MRW85447.1"/>
    </source>
</evidence>
<keyword evidence="2" id="KW-1185">Reference proteome</keyword>
<gene>
    <name evidence="1" type="ORF">GJ698_15285</name>
</gene>
<comment type="caution">
    <text evidence="1">The sequence shown here is derived from an EMBL/GenBank/DDBJ whole genome shotgun (WGS) entry which is preliminary data.</text>
</comment>
<reference evidence="1 2" key="1">
    <citation type="submission" date="2019-11" db="EMBL/GenBank/DDBJ databases">
        <title>Novel species isolated from a subtropical stream in China.</title>
        <authorList>
            <person name="Lu H."/>
        </authorList>
    </citation>
    <scope>NUCLEOTIDE SEQUENCE [LARGE SCALE GENOMIC DNA]</scope>
    <source>
        <strain evidence="1 2">FT26W</strain>
    </source>
</reference>
<sequence>MDAQDTQDLDGARYAGPTTITTVNREGHKVYRLADDVAFCARIKEREIIQRDPMVAALFGQAPIRAKSKVPKNS</sequence>
<protein>
    <submittedName>
        <fullName evidence="1">Uncharacterized protein</fullName>
    </submittedName>
</protein>